<protein>
    <submittedName>
        <fullName evidence="4">Proteinric peroxidase</fullName>
    </submittedName>
</protein>
<proteinExistence type="predicted"/>
<keyword evidence="5" id="KW-1185">Reference proteome</keyword>
<comment type="caution">
    <text evidence="4">The sequence shown here is derived from an EMBL/GenBank/DDBJ whole genome shotgun (WGS) entry which is preliminary data.</text>
</comment>
<accession>A0A9W9ZZ35</accession>
<sequence length="186" mass="21265">MVSSYKTARGTWAESIIVKQNDTKWIIDCVASNKHGADYYRFMLNLHESQYAMCTEYKDITGETRTVFHVTPNQVSAQNDGDMNAIHWHRFIDHVTSKPMQLPDSCQDPLTCGTQAPGWLRGGHPSPEDYAVLAHCVLQLEWQLLLCRSAGSCQTLLWILCIQATTDNFWSESQILHRKLRHRAQS</sequence>
<name>A0A9W9ZZ35_9CNID</name>
<keyword evidence="1" id="KW-0732">Signal</keyword>
<evidence type="ECO:0000313" key="4">
    <source>
        <dbReference type="EMBL" id="KAJ7388644.1"/>
    </source>
</evidence>
<dbReference type="EMBL" id="MU825457">
    <property type="protein sequence ID" value="KAJ7388644.1"/>
    <property type="molecule type" value="Genomic_DNA"/>
</dbReference>
<dbReference type="AlphaFoldDB" id="A0A9W9ZZ35"/>
<evidence type="ECO:0000259" key="3">
    <source>
        <dbReference type="Pfam" id="PF23283"/>
    </source>
</evidence>
<keyword evidence="4" id="KW-0575">Peroxidase</keyword>
<keyword evidence="2" id="KW-1015">Disulfide bond</keyword>
<dbReference type="InterPro" id="IPR057774">
    <property type="entry name" value="D8C_UMOD/GP2/OIT3-like"/>
</dbReference>
<keyword evidence="4" id="KW-0560">Oxidoreductase</keyword>
<reference evidence="4" key="1">
    <citation type="submission" date="2023-01" db="EMBL/GenBank/DDBJ databases">
        <title>Genome assembly of the deep-sea coral Lophelia pertusa.</title>
        <authorList>
            <person name="Herrera S."/>
            <person name="Cordes E."/>
        </authorList>
    </citation>
    <scope>NUCLEOTIDE SEQUENCE</scope>
    <source>
        <strain evidence="4">USNM1676648</strain>
        <tissue evidence="4">Polyp</tissue>
    </source>
</reference>
<gene>
    <name evidence="4" type="primary">GP2_2</name>
    <name evidence="4" type="ORF">OS493_036497</name>
</gene>
<feature type="domain" description="UMOD/GP2/OIT3-like D8C" evidence="3">
    <location>
        <begin position="96"/>
        <end position="133"/>
    </location>
</feature>
<evidence type="ECO:0000256" key="2">
    <source>
        <dbReference type="ARBA" id="ARBA00023157"/>
    </source>
</evidence>
<evidence type="ECO:0000313" key="5">
    <source>
        <dbReference type="Proteomes" id="UP001163046"/>
    </source>
</evidence>
<organism evidence="4 5">
    <name type="scientific">Desmophyllum pertusum</name>
    <dbReference type="NCBI Taxonomy" id="174260"/>
    <lineage>
        <taxon>Eukaryota</taxon>
        <taxon>Metazoa</taxon>
        <taxon>Cnidaria</taxon>
        <taxon>Anthozoa</taxon>
        <taxon>Hexacorallia</taxon>
        <taxon>Scleractinia</taxon>
        <taxon>Caryophylliina</taxon>
        <taxon>Caryophylliidae</taxon>
        <taxon>Desmophyllum</taxon>
    </lineage>
</organism>
<dbReference type="Proteomes" id="UP001163046">
    <property type="component" value="Unassembled WGS sequence"/>
</dbReference>
<dbReference type="GO" id="GO:0004601">
    <property type="term" value="F:peroxidase activity"/>
    <property type="evidence" value="ECO:0007669"/>
    <property type="project" value="UniProtKB-KW"/>
</dbReference>
<dbReference type="OrthoDB" id="2015116at2759"/>
<dbReference type="Pfam" id="PF23283">
    <property type="entry name" value="D8C_UMOD"/>
    <property type="match status" value="1"/>
</dbReference>
<evidence type="ECO:0000256" key="1">
    <source>
        <dbReference type="ARBA" id="ARBA00022729"/>
    </source>
</evidence>